<evidence type="ECO:0000313" key="2">
    <source>
        <dbReference type="Proteomes" id="UP000176628"/>
    </source>
</evidence>
<accession>A0A1F5G4I7</accession>
<dbReference type="EMBL" id="MFAV01000007">
    <property type="protein sequence ID" value="OGD86786.1"/>
    <property type="molecule type" value="Genomic_DNA"/>
</dbReference>
<organism evidence="1 2">
    <name type="scientific">Candidatus Curtissbacteria bacterium RBG_16_39_7</name>
    <dbReference type="NCBI Taxonomy" id="1797707"/>
    <lineage>
        <taxon>Bacteria</taxon>
        <taxon>Candidatus Curtissiibacteriota</taxon>
    </lineage>
</organism>
<gene>
    <name evidence="1" type="ORF">A2Z23_02420</name>
</gene>
<name>A0A1F5G4I7_9BACT</name>
<proteinExistence type="predicted"/>
<dbReference type="AlphaFoldDB" id="A0A1F5G4I7"/>
<protein>
    <submittedName>
        <fullName evidence="1">Uncharacterized protein</fullName>
    </submittedName>
</protein>
<comment type="caution">
    <text evidence="1">The sequence shown here is derived from an EMBL/GenBank/DDBJ whole genome shotgun (WGS) entry which is preliminary data.</text>
</comment>
<evidence type="ECO:0000313" key="1">
    <source>
        <dbReference type="EMBL" id="OGD86786.1"/>
    </source>
</evidence>
<dbReference type="Proteomes" id="UP000176628">
    <property type="component" value="Unassembled WGS sequence"/>
</dbReference>
<reference evidence="1 2" key="1">
    <citation type="journal article" date="2016" name="Nat. Commun.">
        <title>Thousands of microbial genomes shed light on interconnected biogeochemical processes in an aquifer system.</title>
        <authorList>
            <person name="Anantharaman K."/>
            <person name="Brown C.T."/>
            <person name="Hug L.A."/>
            <person name="Sharon I."/>
            <person name="Castelle C.J."/>
            <person name="Probst A.J."/>
            <person name="Thomas B.C."/>
            <person name="Singh A."/>
            <person name="Wilkins M.J."/>
            <person name="Karaoz U."/>
            <person name="Brodie E.L."/>
            <person name="Williams K.H."/>
            <person name="Hubbard S.S."/>
            <person name="Banfield J.F."/>
        </authorList>
    </citation>
    <scope>NUCLEOTIDE SEQUENCE [LARGE SCALE GENOMIC DNA]</scope>
</reference>
<sequence length="225" mass="25601">MEQKDKIEAEQQRTAEIQAQATNFQESTDRFFGRKVLEAKVEEDGVIFQFKGKNWPITTDGSQTVWFKLARPEGKQKKPLVLPEIGGKNEIESGQIESVLVGEEEVFRVTLNQDHYFCRAVALFNLVMGEAHGHLVGLRAEKTRADKPNYVYRSSKSNRFQKLPDGSLTIEVNCPRLDKEKVKGKEEYVMRVEGTITGGEDQQGYEGMVSLYYSPKVNGFKLMSR</sequence>